<name>A0A0A9F579_ARUDO</name>
<dbReference type="EMBL" id="GBRH01192590">
    <property type="protein sequence ID" value="JAE05306.1"/>
    <property type="molecule type" value="Transcribed_RNA"/>
</dbReference>
<accession>A0A0A9F579</accession>
<reference evidence="1" key="1">
    <citation type="submission" date="2014-09" db="EMBL/GenBank/DDBJ databases">
        <authorList>
            <person name="Magalhaes I.L.F."/>
            <person name="Oliveira U."/>
            <person name="Santos F.R."/>
            <person name="Vidigal T.H.D.A."/>
            <person name="Brescovit A.D."/>
            <person name="Santos A.J."/>
        </authorList>
    </citation>
    <scope>NUCLEOTIDE SEQUENCE</scope>
    <source>
        <tissue evidence="1">Shoot tissue taken approximately 20 cm above the soil surface</tissue>
    </source>
</reference>
<reference evidence="1" key="2">
    <citation type="journal article" date="2015" name="Data Brief">
        <title>Shoot transcriptome of the giant reed, Arundo donax.</title>
        <authorList>
            <person name="Barrero R.A."/>
            <person name="Guerrero F.D."/>
            <person name="Moolhuijzen P."/>
            <person name="Goolsby J.A."/>
            <person name="Tidwell J."/>
            <person name="Bellgard S.E."/>
            <person name="Bellgard M.I."/>
        </authorList>
    </citation>
    <scope>NUCLEOTIDE SEQUENCE</scope>
    <source>
        <tissue evidence="1">Shoot tissue taken approximately 20 cm above the soil surface</tissue>
    </source>
</reference>
<dbReference type="AlphaFoldDB" id="A0A0A9F579"/>
<proteinExistence type="predicted"/>
<protein>
    <submittedName>
        <fullName evidence="1">Uncharacterized protein</fullName>
    </submittedName>
</protein>
<sequence>MQFGILVIWELGIGRSRLSLLLFKYVTVMVKWWNQMMICLYVNDDRMQSPIHHTLFSSLRVYSFLAYDFHCCHLILAPK</sequence>
<organism evidence="1">
    <name type="scientific">Arundo donax</name>
    <name type="common">Giant reed</name>
    <name type="synonym">Donax arundinaceus</name>
    <dbReference type="NCBI Taxonomy" id="35708"/>
    <lineage>
        <taxon>Eukaryota</taxon>
        <taxon>Viridiplantae</taxon>
        <taxon>Streptophyta</taxon>
        <taxon>Embryophyta</taxon>
        <taxon>Tracheophyta</taxon>
        <taxon>Spermatophyta</taxon>
        <taxon>Magnoliopsida</taxon>
        <taxon>Liliopsida</taxon>
        <taxon>Poales</taxon>
        <taxon>Poaceae</taxon>
        <taxon>PACMAD clade</taxon>
        <taxon>Arundinoideae</taxon>
        <taxon>Arundineae</taxon>
        <taxon>Arundo</taxon>
    </lineage>
</organism>
<evidence type="ECO:0000313" key="1">
    <source>
        <dbReference type="EMBL" id="JAE05306.1"/>
    </source>
</evidence>